<dbReference type="OrthoDB" id="196483at2"/>
<proteinExistence type="predicted"/>
<evidence type="ECO:0000313" key="1">
    <source>
        <dbReference type="EMBL" id="TDR30821.1"/>
    </source>
</evidence>
<accession>A0A4R6Y2Q3</accession>
<dbReference type="EMBL" id="SNZE01000016">
    <property type="protein sequence ID" value="TDR30821.1"/>
    <property type="molecule type" value="Genomic_DNA"/>
</dbReference>
<keyword evidence="2" id="KW-1185">Reference proteome</keyword>
<dbReference type="AlphaFoldDB" id="A0A4R6Y2Q3"/>
<reference evidence="1 2" key="1">
    <citation type="submission" date="2019-03" db="EMBL/GenBank/DDBJ databases">
        <title>Genomic Encyclopedia of Type Strains, Phase IV (KMG-IV): sequencing the most valuable type-strain genomes for metagenomic binning, comparative biology and taxonomic classification.</title>
        <authorList>
            <person name="Goeker M."/>
        </authorList>
    </citation>
    <scope>NUCLEOTIDE SEQUENCE [LARGE SCALE GENOMIC DNA]</scope>
    <source>
        <strain evidence="1 2">DSM 102852</strain>
    </source>
</reference>
<organism evidence="1 2">
    <name type="scientific">Hydromonas duriensis</name>
    <dbReference type="NCBI Taxonomy" id="1527608"/>
    <lineage>
        <taxon>Bacteria</taxon>
        <taxon>Pseudomonadati</taxon>
        <taxon>Pseudomonadota</taxon>
        <taxon>Betaproteobacteria</taxon>
        <taxon>Burkholderiales</taxon>
        <taxon>Burkholderiaceae</taxon>
        <taxon>Hydromonas</taxon>
    </lineage>
</organism>
<comment type="caution">
    <text evidence="1">The sequence shown here is derived from an EMBL/GenBank/DDBJ whole genome shotgun (WGS) entry which is preliminary data.</text>
</comment>
<dbReference type="RefSeq" id="WP_133620749.1">
    <property type="nucleotide sequence ID" value="NZ_SNZE01000016.1"/>
</dbReference>
<dbReference type="Proteomes" id="UP000294480">
    <property type="component" value="Unassembled WGS sequence"/>
</dbReference>
<evidence type="ECO:0000313" key="2">
    <source>
        <dbReference type="Proteomes" id="UP000294480"/>
    </source>
</evidence>
<protein>
    <submittedName>
        <fullName evidence="1">Uncharacterized protein</fullName>
    </submittedName>
</protein>
<dbReference type="InterPro" id="IPR005358">
    <property type="entry name" value="Puta_zinc/iron-chelating_dom"/>
</dbReference>
<gene>
    <name evidence="1" type="ORF">DFR44_11619</name>
</gene>
<sequence length="107" mass="11453">MSDVCIACGACCATFRVSFYWAETDAHPDGAVPVELTEPVSAHFVAMRGTNQARPRCIALQGDIGQPAGCGIYAQRSSTCREFEMGDARCAQARAGFGLPPLESEFF</sequence>
<dbReference type="Pfam" id="PF03692">
    <property type="entry name" value="CxxCxxCC"/>
    <property type="match status" value="1"/>
</dbReference>
<name>A0A4R6Y2Q3_9BURK</name>